<dbReference type="PANTHER" id="PTHR36172">
    <property type="match status" value="1"/>
</dbReference>
<feature type="coiled-coil region" evidence="4">
    <location>
        <begin position="391"/>
        <end position="418"/>
    </location>
</feature>
<dbReference type="Pfam" id="PF12323">
    <property type="entry name" value="HTH_OrfB_IS605"/>
    <property type="match status" value="1"/>
</dbReference>
<dbReference type="GO" id="GO:0000150">
    <property type="term" value="F:DNA strand exchange activity"/>
    <property type="evidence" value="ECO:0007669"/>
    <property type="project" value="InterPro"/>
</dbReference>
<evidence type="ECO:0000256" key="2">
    <source>
        <dbReference type="ARBA" id="ARBA00022833"/>
    </source>
</evidence>
<dbReference type="PROSITE" id="PS00397">
    <property type="entry name" value="RECOMBINASES_1"/>
    <property type="match status" value="1"/>
</dbReference>
<protein>
    <submittedName>
        <fullName evidence="7">Putative Transposase IS605 OrfB C-terminal</fullName>
    </submittedName>
</protein>
<feature type="domain" description="Cas12f1-like TNB" evidence="5">
    <location>
        <begin position="458"/>
        <end position="514"/>
    </location>
</feature>
<evidence type="ECO:0000259" key="5">
    <source>
        <dbReference type="Pfam" id="PF07282"/>
    </source>
</evidence>
<dbReference type="Pfam" id="PF07282">
    <property type="entry name" value="Cas12f1-like_TNB"/>
    <property type="match status" value="1"/>
</dbReference>
<evidence type="ECO:0000256" key="3">
    <source>
        <dbReference type="ARBA" id="ARBA00023125"/>
    </source>
</evidence>
<keyword evidence="4" id="KW-0175">Coiled coil</keyword>
<organism evidence="7 8">
    <name type="scientific">Klebsormidium nitens</name>
    <name type="common">Green alga</name>
    <name type="synonym">Ulothrix nitens</name>
    <dbReference type="NCBI Taxonomy" id="105231"/>
    <lineage>
        <taxon>Eukaryota</taxon>
        <taxon>Viridiplantae</taxon>
        <taxon>Streptophyta</taxon>
        <taxon>Klebsormidiophyceae</taxon>
        <taxon>Klebsormidiales</taxon>
        <taxon>Klebsormidiaceae</taxon>
        <taxon>Klebsormidium</taxon>
    </lineage>
</organism>
<name>A0A1Y1IP76_KLENI</name>
<accession>A0A1Y1IP76</accession>
<dbReference type="InterPro" id="IPR036162">
    <property type="entry name" value="Resolvase-like_N_sf"/>
</dbReference>
<evidence type="ECO:0000259" key="6">
    <source>
        <dbReference type="Pfam" id="PF12323"/>
    </source>
</evidence>
<proteinExistence type="predicted"/>
<feature type="domain" description="Transposase putative helix-turn-helix" evidence="6">
    <location>
        <begin position="156"/>
        <end position="188"/>
    </location>
</feature>
<dbReference type="PANTHER" id="PTHR36172:SF1">
    <property type="entry name" value="RESOLVASE-RELATED"/>
    <property type="match status" value="1"/>
</dbReference>
<evidence type="ECO:0000313" key="8">
    <source>
        <dbReference type="Proteomes" id="UP000054558"/>
    </source>
</evidence>
<dbReference type="SUPFAM" id="SSF53041">
    <property type="entry name" value="Resolvase-like"/>
    <property type="match status" value="1"/>
</dbReference>
<dbReference type="Gene3D" id="3.40.50.1390">
    <property type="entry name" value="Resolvase, N-terminal catalytic domain"/>
    <property type="match status" value="1"/>
</dbReference>
<dbReference type="GO" id="GO:0046872">
    <property type="term" value="F:metal ion binding"/>
    <property type="evidence" value="ECO:0007669"/>
    <property type="project" value="UniProtKB-KW"/>
</dbReference>
<dbReference type="AlphaFoldDB" id="A0A1Y1IP76"/>
<dbReference type="NCBIfam" id="NF040570">
    <property type="entry name" value="guided_TnpB"/>
    <property type="match status" value="1"/>
</dbReference>
<keyword evidence="2" id="KW-0862">Zinc</keyword>
<keyword evidence="8" id="KW-1185">Reference proteome</keyword>
<dbReference type="InterPro" id="IPR010095">
    <property type="entry name" value="Cas12f1-like_TNB"/>
</dbReference>
<keyword evidence="3" id="KW-0238">DNA-binding</keyword>
<evidence type="ECO:0000313" key="7">
    <source>
        <dbReference type="EMBL" id="GAQ90981.1"/>
    </source>
</evidence>
<dbReference type="OrthoDB" id="5593787at2759"/>
<dbReference type="EMBL" id="DF237658">
    <property type="protein sequence ID" value="GAQ90981.1"/>
    <property type="molecule type" value="Genomic_DNA"/>
</dbReference>
<dbReference type="GO" id="GO:0003677">
    <property type="term" value="F:DNA binding"/>
    <property type="evidence" value="ECO:0007669"/>
    <property type="project" value="UniProtKB-KW"/>
</dbReference>
<sequence>MGYVSLSGARHHFGVSGKTLYRWEASGKVTVKRSPGGRRLFLIDDPLAQAEPRRESVVYVRVSSGKQQDDMRRQEAYLLDQHPGSKVVRDIGSGLNFKRAGLLSLLERNTVSSSWFATRQISHRRRSWQRTCSPPFEFSVVDGTASEDMPTDAPVIRTRKIRLLPNKAQKKLLDRWRHAARYSYNKAVFLMNETASYNKLYLRNLITPAEVNRDKPWLLETPKDIRAGAVFEAAKNVKAAITILTRNNIEHFSMGYKGRKKEDGHGWTIDVPKSALRVRGFRRLQVFGDYCPWVFETLSRIGPLAMDCKIQYDGVKYFLIVPYERHVVPPRREGVVALDPGVRTFQTAYTPKGNCYELGKGCCRKLEALCVHLDRLISRESSVPNRLRRTKWALRTQMKKLRRRLRDLRNELHYKTAEYLTRTANIILPPTFDTRNMTRRTTRRIRSRTVRNLSLLSHYKFKQRLKAKAAVRGVRVMEVSEHYTSKTCGRCGHMHEMLGGRRVFECPRMDHLNDAMQTLGLSWPSIPLAQDDAAEYVRNGRTGEGALLGKLLRHAALNEFLAGKIHGDAHTLDACRSYVQHGGELAELIEVVRIHEFFRVHVGCSKIEDRERALYGWMCKNSVIRDLRIDA</sequence>
<evidence type="ECO:0000256" key="1">
    <source>
        <dbReference type="ARBA" id="ARBA00022723"/>
    </source>
</evidence>
<dbReference type="InterPro" id="IPR006118">
    <property type="entry name" value="Recombinase_CS"/>
</dbReference>
<dbReference type="InterPro" id="IPR021027">
    <property type="entry name" value="Transposase_put_HTH"/>
</dbReference>
<reference evidence="7 8" key="1">
    <citation type="journal article" date="2014" name="Nat. Commun.">
        <title>Klebsormidium flaccidum genome reveals primary factors for plant terrestrial adaptation.</title>
        <authorList>
            <person name="Hori K."/>
            <person name="Maruyama F."/>
            <person name="Fujisawa T."/>
            <person name="Togashi T."/>
            <person name="Yamamoto N."/>
            <person name="Seo M."/>
            <person name="Sato S."/>
            <person name="Yamada T."/>
            <person name="Mori H."/>
            <person name="Tajima N."/>
            <person name="Moriyama T."/>
            <person name="Ikeuchi M."/>
            <person name="Watanabe M."/>
            <person name="Wada H."/>
            <person name="Kobayashi K."/>
            <person name="Saito M."/>
            <person name="Masuda T."/>
            <person name="Sasaki-Sekimoto Y."/>
            <person name="Mashiguchi K."/>
            <person name="Awai K."/>
            <person name="Shimojima M."/>
            <person name="Masuda S."/>
            <person name="Iwai M."/>
            <person name="Nobusawa T."/>
            <person name="Narise T."/>
            <person name="Kondo S."/>
            <person name="Saito H."/>
            <person name="Sato R."/>
            <person name="Murakawa M."/>
            <person name="Ihara Y."/>
            <person name="Oshima-Yamada Y."/>
            <person name="Ohtaka K."/>
            <person name="Satoh M."/>
            <person name="Sonobe K."/>
            <person name="Ishii M."/>
            <person name="Ohtani R."/>
            <person name="Kanamori-Sato M."/>
            <person name="Honoki R."/>
            <person name="Miyazaki D."/>
            <person name="Mochizuki H."/>
            <person name="Umetsu J."/>
            <person name="Higashi K."/>
            <person name="Shibata D."/>
            <person name="Kamiya Y."/>
            <person name="Sato N."/>
            <person name="Nakamura Y."/>
            <person name="Tabata S."/>
            <person name="Ida S."/>
            <person name="Kurokawa K."/>
            <person name="Ohta H."/>
        </authorList>
    </citation>
    <scope>NUCLEOTIDE SEQUENCE [LARGE SCALE GENOMIC DNA]</scope>
    <source>
        <strain evidence="7 8">NIES-2285</strain>
    </source>
</reference>
<evidence type="ECO:0000256" key="4">
    <source>
        <dbReference type="SAM" id="Coils"/>
    </source>
</evidence>
<dbReference type="InterPro" id="IPR051491">
    <property type="entry name" value="Recombinase/Transposase-rel"/>
</dbReference>
<gene>
    <name evidence="7" type="ORF">KFL_007090070</name>
</gene>
<dbReference type="Proteomes" id="UP000054558">
    <property type="component" value="Unassembled WGS sequence"/>
</dbReference>
<keyword evidence="1" id="KW-0479">Metal-binding</keyword>